<dbReference type="GO" id="GO:0004519">
    <property type="term" value="F:endonuclease activity"/>
    <property type="evidence" value="ECO:0007669"/>
    <property type="project" value="UniProtKB-KW"/>
</dbReference>
<dbReference type="InterPro" id="IPR034139">
    <property type="entry name" value="TOPRIM_OLD"/>
</dbReference>
<feature type="domain" description="Endonuclease GajA/Old nuclease/RecF-like AAA" evidence="1">
    <location>
        <begin position="1"/>
        <end position="416"/>
    </location>
</feature>
<evidence type="ECO:0000259" key="1">
    <source>
        <dbReference type="Pfam" id="PF13175"/>
    </source>
</evidence>
<dbReference type="RefSeq" id="WP_107302709.1">
    <property type="nucleotide sequence ID" value="NZ_AP024853.1"/>
</dbReference>
<organism evidence="3 4">
    <name type="scientific">Photobacterium swingsii</name>
    <dbReference type="NCBI Taxonomy" id="680026"/>
    <lineage>
        <taxon>Bacteria</taxon>
        <taxon>Pseudomonadati</taxon>
        <taxon>Pseudomonadota</taxon>
        <taxon>Gammaproteobacteria</taxon>
        <taxon>Vibrionales</taxon>
        <taxon>Vibrionaceae</taxon>
        <taxon>Photobacterium</taxon>
    </lineage>
</organism>
<keyword evidence="4" id="KW-1185">Reference proteome</keyword>
<evidence type="ECO:0000259" key="2">
    <source>
        <dbReference type="Pfam" id="PF20469"/>
    </source>
</evidence>
<feature type="domain" description="OLD protein-like TOPRIM" evidence="2">
    <location>
        <begin position="472"/>
        <end position="536"/>
    </location>
</feature>
<dbReference type="OrthoDB" id="3322489at2"/>
<sequence length="717" mass="82411">MHIKALRIQNFRRLKDVTIELDRDLSIFVGANNSGKTSTGHALQLFTAASKDKFTVHDFNIDSWNNIEVGGNIREATPPTISLDIWLQVNEENLHRIIELLPSLQWEGNYVGIRIKFSPIDIRSLLVRYQEAKAEARSNALTNEAGEITFQPQPKNLKEFLEQNLKKEYELKYYVLDHSKFNEEFNETEDYEPELISREKGKSGKELINSLIKVDFLHAQRHLSDNSEGNRSEELSKRLSRFYERNLEKLEDDYETIEALSTSESKLNDHLAKVFEPTLDSLSHLGYPGLSNPNLVIKSSLNPTTILSNNDGAKVYYSLDTEDDRCSHILPDRYNGLGYKNLIYMVIELLDIHTQWLDIEESRPALHLIFIEEPEAHLHVQLQQAFIRKVMDLLALDHSDTHLQTQLVVTTHSTHILYEKGFIPIRYFRRDLNNKETKVLNLSQFYNYFEEDEKPIRDFLQKYLKLTHCDLFFADAAVLVEGNVERLLLPQMIENSNPKLKSCYLTILEIGGAYGHKFKPLIDFLGLTTLIITDIDSVTGSVPSETSNEEEDEDEVNGTACLVETENAVTSNQMLIQWLPELNQISDLIQASNEQKTSENGYVRVAYQTPTNVSWNNSSKNITGRTLEVSFAIDNLAWCQSNAQKDIKLRIAKNDEKSLDVLIEKIHNRVKAKHFNKTEFALGLIMKDTDDWNVPTYIKEGLDWLESKIVIDLSERG</sequence>
<dbReference type="SUPFAM" id="SSF52540">
    <property type="entry name" value="P-loop containing nucleoside triphosphate hydrolases"/>
    <property type="match status" value="1"/>
</dbReference>
<dbReference type="PANTHER" id="PTHR43581">
    <property type="entry name" value="ATP/GTP PHOSPHATASE"/>
    <property type="match status" value="1"/>
</dbReference>
<keyword evidence="3" id="KW-0255">Endonuclease</keyword>
<gene>
    <name evidence="3" type="ORF">C9I94_10465</name>
</gene>
<comment type="caution">
    <text evidence="3">The sequence shown here is derived from an EMBL/GenBank/DDBJ whole genome shotgun (WGS) entry which is preliminary data.</text>
</comment>
<evidence type="ECO:0000313" key="4">
    <source>
        <dbReference type="Proteomes" id="UP000240481"/>
    </source>
</evidence>
<accession>A0A2T3P715</accession>
<protein>
    <submittedName>
        <fullName evidence="3">ATP-dependent endonuclease</fullName>
    </submittedName>
</protein>
<dbReference type="AlphaFoldDB" id="A0A2T3P715"/>
<keyword evidence="3" id="KW-0378">Hydrolase</keyword>
<dbReference type="Proteomes" id="UP000240481">
    <property type="component" value="Unassembled WGS sequence"/>
</dbReference>
<dbReference type="EMBL" id="PYLZ01000005">
    <property type="protein sequence ID" value="PSW24454.1"/>
    <property type="molecule type" value="Genomic_DNA"/>
</dbReference>
<name>A0A2T3P715_9GAMM</name>
<dbReference type="Pfam" id="PF20469">
    <property type="entry name" value="OLD-like_TOPRIM"/>
    <property type="match status" value="1"/>
</dbReference>
<dbReference type="PANTHER" id="PTHR43581:SF2">
    <property type="entry name" value="EXCINUCLEASE ATPASE SUBUNIT"/>
    <property type="match status" value="1"/>
</dbReference>
<evidence type="ECO:0000313" key="3">
    <source>
        <dbReference type="EMBL" id="PSW24454.1"/>
    </source>
</evidence>
<dbReference type="Pfam" id="PF13175">
    <property type="entry name" value="AAA_15"/>
    <property type="match status" value="1"/>
</dbReference>
<dbReference type="InterPro" id="IPR041685">
    <property type="entry name" value="AAA_GajA/Old/RecF-like"/>
</dbReference>
<keyword evidence="3" id="KW-0540">Nuclease</keyword>
<dbReference type="InterPro" id="IPR027417">
    <property type="entry name" value="P-loop_NTPase"/>
</dbReference>
<dbReference type="Gene3D" id="3.40.50.300">
    <property type="entry name" value="P-loop containing nucleotide triphosphate hydrolases"/>
    <property type="match status" value="1"/>
</dbReference>
<reference evidence="3 4" key="1">
    <citation type="submission" date="2018-01" db="EMBL/GenBank/DDBJ databases">
        <title>Whole genome sequencing of Histamine producing bacteria.</title>
        <authorList>
            <person name="Butler K."/>
        </authorList>
    </citation>
    <scope>NUCLEOTIDE SEQUENCE [LARGE SCALE GENOMIC DNA]</scope>
    <source>
        <strain evidence="3 4">DSM 24669</strain>
    </source>
</reference>
<dbReference type="CDD" id="cd01026">
    <property type="entry name" value="TOPRIM_OLD"/>
    <property type="match status" value="1"/>
</dbReference>
<dbReference type="InterPro" id="IPR051396">
    <property type="entry name" value="Bact_Antivir_Def_Nuclease"/>
</dbReference>
<proteinExistence type="predicted"/>